<evidence type="ECO:0000313" key="3">
    <source>
        <dbReference type="Proteomes" id="UP000675781"/>
    </source>
</evidence>
<sequence>MWTPKEQENFGEYKNAGTAWRAKGEPTKVKTHDFPDKKLGKAVPYGIYDLANNNGWVPFGSDADTVGFAVNTLHYTPRPLLRPVPAIASIKAVNRASTQPAETTDQPLTTTEGSRLTRSGNPVL</sequence>
<protein>
    <submittedName>
        <fullName evidence="2">Uncharacterized protein</fullName>
    </submittedName>
</protein>
<accession>A0A941EZR3</accession>
<keyword evidence="3" id="KW-1185">Reference proteome</keyword>
<reference evidence="2" key="1">
    <citation type="submission" date="2021-04" db="EMBL/GenBank/DDBJ databases">
        <title>Genome based classification of Actinospica acidithermotolerans sp. nov., an actinobacterium isolated from an Indonesian hot spring.</title>
        <authorList>
            <person name="Kusuma A.B."/>
            <person name="Putra K.E."/>
            <person name="Nafisah S."/>
            <person name="Loh J."/>
            <person name="Nouioui I."/>
            <person name="Goodfellow M."/>
        </authorList>
    </citation>
    <scope>NUCLEOTIDE SEQUENCE</scope>
    <source>
        <strain evidence="2">CSCA 57</strain>
    </source>
</reference>
<dbReference type="EMBL" id="JAGSOG010000274">
    <property type="protein sequence ID" value="MBR7838284.1"/>
    <property type="molecule type" value="Genomic_DNA"/>
</dbReference>
<gene>
    <name evidence="2" type="ORF">KDL01_33740</name>
</gene>
<feature type="region of interest" description="Disordered" evidence="1">
    <location>
        <begin position="94"/>
        <end position="124"/>
    </location>
</feature>
<proteinExistence type="predicted"/>
<evidence type="ECO:0000256" key="1">
    <source>
        <dbReference type="SAM" id="MobiDB-lite"/>
    </source>
</evidence>
<comment type="caution">
    <text evidence="2">The sequence shown here is derived from an EMBL/GenBank/DDBJ whole genome shotgun (WGS) entry which is preliminary data.</text>
</comment>
<feature type="region of interest" description="Disordered" evidence="1">
    <location>
        <begin position="1"/>
        <end position="33"/>
    </location>
</feature>
<dbReference type="InterPro" id="IPR011518">
    <property type="entry name" value="Transposase_36"/>
</dbReference>
<dbReference type="AlphaFoldDB" id="A0A941EZR3"/>
<feature type="compositionally biased region" description="Polar residues" evidence="1">
    <location>
        <begin position="95"/>
        <end position="124"/>
    </location>
</feature>
<evidence type="ECO:0000313" key="2">
    <source>
        <dbReference type="EMBL" id="MBR7838284.1"/>
    </source>
</evidence>
<dbReference type="Pfam" id="PF07592">
    <property type="entry name" value="DDE_Tnp_ISAZ013"/>
    <property type="match status" value="1"/>
</dbReference>
<dbReference type="Proteomes" id="UP000675781">
    <property type="component" value="Unassembled WGS sequence"/>
</dbReference>
<name>A0A941EZR3_9ACTN</name>
<feature type="compositionally biased region" description="Basic and acidic residues" evidence="1">
    <location>
        <begin position="22"/>
        <end position="33"/>
    </location>
</feature>
<organism evidence="2 3">
    <name type="scientific">Actinospica durhamensis</name>
    <dbReference type="NCBI Taxonomy" id="1508375"/>
    <lineage>
        <taxon>Bacteria</taxon>
        <taxon>Bacillati</taxon>
        <taxon>Actinomycetota</taxon>
        <taxon>Actinomycetes</taxon>
        <taxon>Catenulisporales</taxon>
        <taxon>Actinospicaceae</taxon>
        <taxon>Actinospica</taxon>
    </lineage>
</organism>